<evidence type="ECO:0000256" key="1">
    <source>
        <dbReference type="ARBA" id="ARBA00006485"/>
    </source>
</evidence>
<evidence type="ECO:0000256" key="2">
    <source>
        <dbReference type="ARBA" id="ARBA00022527"/>
    </source>
</evidence>
<keyword evidence="6 7" id="KW-0067">ATP-binding</keyword>
<dbReference type="PROSITE" id="PS00107">
    <property type="entry name" value="PROTEIN_KINASE_ATP"/>
    <property type="match status" value="1"/>
</dbReference>
<dbReference type="SMART" id="SM00220">
    <property type="entry name" value="S_TKc"/>
    <property type="match status" value="1"/>
</dbReference>
<keyword evidence="5" id="KW-0418">Kinase</keyword>
<dbReference type="PROSITE" id="PS00108">
    <property type="entry name" value="PROTEIN_KINASE_ST"/>
    <property type="match status" value="1"/>
</dbReference>
<dbReference type="Gene3D" id="3.30.200.20">
    <property type="entry name" value="Phosphorylase Kinase, domain 1"/>
    <property type="match status" value="1"/>
</dbReference>
<reference evidence="11" key="1">
    <citation type="journal article" date="2015" name="Proc. Natl. Acad. Sci. U.S.A.">
        <title>Genome sequence of the Asian Tiger mosquito, Aedes albopictus, reveals insights into its biology, genetics, and evolution.</title>
        <authorList>
            <person name="Chen X.G."/>
            <person name="Jiang X."/>
            <person name="Gu J."/>
            <person name="Xu M."/>
            <person name="Wu Y."/>
            <person name="Deng Y."/>
            <person name="Zhang C."/>
            <person name="Bonizzoni M."/>
            <person name="Dermauw W."/>
            <person name="Vontas J."/>
            <person name="Armbruster P."/>
            <person name="Huang X."/>
            <person name="Yang Y."/>
            <person name="Zhang H."/>
            <person name="He W."/>
            <person name="Peng H."/>
            <person name="Liu Y."/>
            <person name="Wu K."/>
            <person name="Chen J."/>
            <person name="Lirakis M."/>
            <person name="Topalis P."/>
            <person name="Van Leeuwen T."/>
            <person name="Hall A.B."/>
            <person name="Jiang X."/>
            <person name="Thorpe C."/>
            <person name="Mueller R.L."/>
            <person name="Sun C."/>
            <person name="Waterhouse R.M."/>
            <person name="Yan G."/>
            <person name="Tu Z.J."/>
            <person name="Fang X."/>
            <person name="James A.A."/>
        </authorList>
    </citation>
    <scope>NUCLEOTIDE SEQUENCE [LARGE SCALE GENOMIC DNA]</scope>
    <source>
        <strain evidence="11">Foshan</strain>
    </source>
</reference>
<reference evidence="10" key="2">
    <citation type="submission" date="2025-05" db="UniProtKB">
        <authorList>
            <consortium name="EnsemblMetazoa"/>
        </authorList>
    </citation>
    <scope>IDENTIFICATION</scope>
    <source>
        <strain evidence="10">Foshan</strain>
    </source>
</reference>
<comment type="similarity">
    <text evidence="1">Belongs to the protein kinase superfamily. CMGC Ser/Thr protein kinase family. CDC2/CDKX subfamily.</text>
</comment>
<evidence type="ECO:0000313" key="11">
    <source>
        <dbReference type="Proteomes" id="UP000069940"/>
    </source>
</evidence>
<protein>
    <recommendedName>
        <fullName evidence="9">Protein kinase domain-containing protein</fullName>
    </recommendedName>
</protein>
<dbReference type="Gene3D" id="1.10.510.10">
    <property type="entry name" value="Transferase(Phosphotransferase) domain 1"/>
    <property type="match status" value="1"/>
</dbReference>
<dbReference type="RefSeq" id="XP_062705438.1">
    <property type="nucleotide sequence ID" value="XM_062849454.1"/>
</dbReference>
<organism evidence="10 11">
    <name type="scientific">Aedes albopictus</name>
    <name type="common">Asian tiger mosquito</name>
    <name type="synonym">Stegomyia albopicta</name>
    <dbReference type="NCBI Taxonomy" id="7160"/>
    <lineage>
        <taxon>Eukaryota</taxon>
        <taxon>Metazoa</taxon>
        <taxon>Ecdysozoa</taxon>
        <taxon>Arthropoda</taxon>
        <taxon>Hexapoda</taxon>
        <taxon>Insecta</taxon>
        <taxon>Pterygota</taxon>
        <taxon>Neoptera</taxon>
        <taxon>Endopterygota</taxon>
        <taxon>Diptera</taxon>
        <taxon>Nematocera</taxon>
        <taxon>Culicoidea</taxon>
        <taxon>Culicidae</taxon>
        <taxon>Culicinae</taxon>
        <taxon>Aedini</taxon>
        <taxon>Aedes</taxon>
        <taxon>Stegomyia</taxon>
    </lineage>
</organism>
<dbReference type="InterPro" id="IPR000719">
    <property type="entry name" value="Prot_kinase_dom"/>
</dbReference>
<evidence type="ECO:0000256" key="7">
    <source>
        <dbReference type="PROSITE-ProRule" id="PRU10141"/>
    </source>
</evidence>
<name>A0ABM1XYX6_AEDAL</name>
<evidence type="ECO:0000256" key="6">
    <source>
        <dbReference type="ARBA" id="ARBA00022840"/>
    </source>
</evidence>
<dbReference type="EnsemblMetazoa" id="AALFPA23_004121.R4926">
    <property type="protein sequence ID" value="AALFPA23_004121.P4926"/>
    <property type="gene ID" value="AALFPA23_004121"/>
</dbReference>
<dbReference type="InterPro" id="IPR008271">
    <property type="entry name" value="Ser/Thr_kinase_AS"/>
</dbReference>
<accession>A0ABM1XYX6</accession>
<dbReference type="SUPFAM" id="SSF56112">
    <property type="entry name" value="Protein kinase-like (PK-like)"/>
    <property type="match status" value="1"/>
</dbReference>
<dbReference type="PROSITE" id="PS50011">
    <property type="entry name" value="PROTEIN_KINASE_DOM"/>
    <property type="match status" value="1"/>
</dbReference>
<keyword evidence="11" id="KW-1185">Reference proteome</keyword>
<dbReference type="InterPro" id="IPR044093">
    <property type="entry name" value="STKc_CDK10"/>
</dbReference>
<evidence type="ECO:0000313" key="10">
    <source>
        <dbReference type="EnsemblMetazoa" id="AALFPA23_004121.P4926"/>
    </source>
</evidence>
<dbReference type="InterPro" id="IPR017441">
    <property type="entry name" value="Protein_kinase_ATP_BS"/>
</dbReference>
<dbReference type="Proteomes" id="UP000069940">
    <property type="component" value="Unassembled WGS sequence"/>
</dbReference>
<feature type="binding site" evidence="7">
    <location>
        <position position="55"/>
    </location>
    <ligand>
        <name>ATP</name>
        <dbReference type="ChEBI" id="CHEBI:30616"/>
    </ligand>
</feature>
<dbReference type="InterPro" id="IPR011009">
    <property type="entry name" value="Kinase-like_dom_sf"/>
</dbReference>
<feature type="domain" description="Protein kinase" evidence="9">
    <location>
        <begin position="26"/>
        <end position="312"/>
    </location>
</feature>
<dbReference type="PANTHER" id="PTHR24056:SF508">
    <property type="entry name" value="CYCLIN-DEPENDENT KINASE 10"/>
    <property type="match status" value="1"/>
</dbReference>
<proteinExistence type="inferred from homology"/>
<evidence type="ECO:0000256" key="5">
    <source>
        <dbReference type="ARBA" id="ARBA00022777"/>
    </source>
</evidence>
<sequence length="375" mass="42325">MSFRTKKLINIPLKDMHGRCRYVNAFVKCNRVGEGTYGIVFRARDTENEEIVALKKVRIDQEMFKDGFPVSGLREIQILKNCNHENVVKLKEVVVGNSLESIFLVMEFCEQDLASLLDNMETPFSESQVKCIVIQLLKGLKYLHSNYIIHRDLKVSNLLLTDKGCLKIADFGLARYISDSDKPMTPGLVTLWYRPPELLFGSKEQTTAVDMWATGCILGELLAHKPLMPGVSEISQIELIIELLGTPSETIWPDFSSLPAVQNFTLKSQPYNNLKPKFAWLSSAGLRLLNFLFMYDPKKRATAEECLQSSYFKEAPLPCDPKLMPTFPHHRDLKSAPKESTEVSASSSTKAVFDQTAVPTISDLLGSLVKKRRTE</sequence>
<dbReference type="GeneID" id="115265364"/>
<evidence type="ECO:0000256" key="4">
    <source>
        <dbReference type="ARBA" id="ARBA00022741"/>
    </source>
</evidence>
<evidence type="ECO:0000259" key="9">
    <source>
        <dbReference type="PROSITE" id="PS50011"/>
    </source>
</evidence>
<dbReference type="InterPro" id="IPR050108">
    <property type="entry name" value="CDK"/>
</dbReference>
<keyword evidence="3" id="KW-0808">Transferase</keyword>
<dbReference type="Pfam" id="PF00069">
    <property type="entry name" value="Pkinase"/>
    <property type="match status" value="1"/>
</dbReference>
<keyword evidence="2 8" id="KW-0723">Serine/threonine-protein kinase</keyword>
<evidence type="ECO:0000256" key="3">
    <source>
        <dbReference type="ARBA" id="ARBA00022679"/>
    </source>
</evidence>
<dbReference type="CDD" id="cd07845">
    <property type="entry name" value="STKc_CDK10"/>
    <property type="match status" value="1"/>
</dbReference>
<dbReference type="PANTHER" id="PTHR24056">
    <property type="entry name" value="CELL DIVISION PROTEIN KINASE"/>
    <property type="match status" value="1"/>
</dbReference>
<evidence type="ECO:0000256" key="8">
    <source>
        <dbReference type="RuleBase" id="RU000304"/>
    </source>
</evidence>
<keyword evidence="4 7" id="KW-0547">Nucleotide-binding</keyword>